<evidence type="ECO:0000313" key="3">
    <source>
        <dbReference type="EMBL" id="SEP07275.1"/>
    </source>
</evidence>
<proteinExistence type="predicted"/>
<reference evidence="4" key="1">
    <citation type="submission" date="2016-10" db="EMBL/GenBank/DDBJ databases">
        <authorList>
            <person name="Varghese N."/>
            <person name="Submissions S."/>
        </authorList>
    </citation>
    <scope>NUCLEOTIDE SEQUENCE [LARGE SCALE GENOMIC DNA]</scope>
    <source>
        <strain evidence="4">IBRC-M 10043</strain>
    </source>
</reference>
<feature type="region of interest" description="Disordered" evidence="2">
    <location>
        <begin position="44"/>
        <end position="73"/>
    </location>
</feature>
<name>A0A1H8UVR8_9EURY</name>
<dbReference type="RefSeq" id="WP_092663693.1">
    <property type="nucleotide sequence ID" value="NZ_FOCX01000031.1"/>
</dbReference>
<dbReference type="OrthoDB" id="9187at2157"/>
<feature type="compositionally biased region" description="Basic and acidic residues" evidence="2">
    <location>
        <begin position="50"/>
        <end position="73"/>
    </location>
</feature>
<gene>
    <name evidence="3" type="ORF">SAMN05216388_103113</name>
</gene>
<accession>A0A1H8UVR8</accession>
<organism evidence="3 4">
    <name type="scientific">Halorientalis persicus</name>
    <dbReference type="NCBI Taxonomy" id="1367881"/>
    <lineage>
        <taxon>Archaea</taxon>
        <taxon>Methanobacteriati</taxon>
        <taxon>Methanobacteriota</taxon>
        <taxon>Stenosarchaea group</taxon>
        <taxon>Halobacteria</taxon>
        <taxon>Halobacteriales</taxon>
        <taxon>Haloarculaceae</taxon>
        <taxon>Halorientalis</taxon>
    </lineage>
</organism>
<keyword evidence="1" id="KW-1277">Toxin-antitoxin system</keyword>
<evidence type="ECO:0000256" key="1">
    <source>
        <dbReference type="ARBA" id="ARBA00022649"/>
    </source>
</evidence>
<dbReference type="Pfam" id="PF02697">
    <property type="entry name" value="VAPB_antitox"/>
    <property type="match status" value="1"/>
</dbReference>
<dbReference type="Proteomes" id="UP000198775">
    <property type="component" value="Unassembled WGS sequence"/>
</dbReference>
<dbReference type="AlphaFoldDB" id="A0A1H8UVR8"/>
<feature type="compositionally biased region" description="Basic and acidic residues" evidence="2">
    <location>
        <begin position="7"/>
        <end position="21"/>
    </location>
</feature>
<sequence>MSSSIRISEETKQKLEARKREGESFDDLLDRLARTEKDVEEMAGFADEGVGEHMRQKREELNESLEERKERLE</sequence>
<dbReference type="EMBL" id="FOCX01000031">
    <property type="protein sequence ID" value="SEP07275.1"/>
    <property type="molecule type" value="Genomic_DNA"/>
</dbReference>
<dbReference type="InterPro" id="IPR003847">
    <property type="entry name" value="Put_antitoxin"/>
</dbReference>
<feature type="region of interest" description="Disordered" evidence="2">
    <location>
        <begin position="1"/>
        <end position="21"/>
    </location>
</feature>
<evidence type="ECO:0000313" key="4">
    <source>
        <dbReference type="Proteomes" id="UP000198775"/>
    </source>
</evidence>
<evidence type="ECO:0000256" key="2">
    <source>
        <dbReference type="SAM" id="MobiDB-lite"/>
    </source>
</evidence>
<protein>
    <submittedName>
        <fullName evidence="3">Uncharacterized ACR, COG1753</fullName>
    </submittedName>
</protein>
<keyword evidence="4" id="KW-1185">Reference proteome</keyword>